<feature type="compositionally biased region" description="Basic and acidic residues" evidence="1">
    <location>
        <begin position="41"/>
        <end position="55"/>
    </location>
</feature>
<dbReference type="Proteomes" id="UP000429607">
    <property type="component" value="Unassembled WGS sequence"/>
</dbReference>
<name>A0A6A3HJM6_9STRA</name>
<dbReference type="AlphaFoldDB" id="A0A6A3HJM6"/>
<accession>A0A6A3HJM6</accession>
<proteinExistence type="predicted"/>
<feature type="region of interest" description="Disordered" evidence="1">
    <location>
        <begin position="36"/>
        <end position="65"/>
    </location>
</feature>
<evidence type="ECO:0000313" key="3">
    <source>
        <dbReference type="Proteomes" id="UP000429607"/>
    </source>
</evidence>
<organism evidence="2 3">
    <name type="scientific">Phytophthora rubi</name>
    <dbReference type="NCBI Taxonomy" id="129364"/>
    <lineage>
        <taxon>Eukaryota</taxon>
        <taxon>Sar</taxon>
        <taxon>Stramenopiles</taxon>
        <taxon>Oomycota</taxon>
        <taxon>Peronosporomycetes</taxon>
        <taxon>Peronosporales</taxon>
        <taxon>Peronosporaceae</taxon>
        <taxon>Phytophthora</taxon>
    </lineage>
</organism>
<reference evidence="2 3" key="1">
    <citation type="submission" date="2018-09" db="EMBL/GenBank/DDBJ databases">
        <title>Genomic investigation of the strawberry pathogen Phytophthora fragariae indicates pathogenicity is determined by transcriptional variation in three key races.</title>
        <authorList>
            <person name="Adams T.M."/>
            <person name="Armitage A.D."/>
            <person name="Sobczyk M.K."/>
            <person name="Bates H.J."/>
            <person name="Dunwell J.M."/>
            <person name="Nellist C.F."/>
            <person name="Harrison R.J."/>
        </authorList>
    </citation>
    <scope>NUCLEOTIDE SEQUENCE [LARGE SCALE GENOMIC DNA]</scope>
    <source>
        <strain evidence="2 3">SCRP249</strain>
    </source>
</reference>
<dbReference type="EMBL" id="QXFV01004577">
    <property type="protein sequence ID" value="KAE8968874.1"/>
    <property type="molecule type" value="Genomic_DNA"/>
</dbReference>
<evidence type="ECO:0000256" key="1">
    <source>
        <dbReference type="SAM" id="MobiDB-lite"/>
    </source>
</evidence>
<evidence type="ECO:0000313" key="2">
    <source>
        <dbReference type="EMBL" id="KAE8968874.1"/>
    </source>
</evidence>
<protein>
    <submittedName>
        <fullName evidence="2">Uncharacterized protein</fullName>
    </submittedName>
</protein>
<comment type="caution">
    <text evidence="2">The sequence shown here is derived from an EMBL/GenBank/DDBJ whole genome shotgun (WGS) entry which is preliminary data.</text>
</comment>
<sequence length="141" mass="16114">MCSSHAPLRTLLLLQTTSTWRKDVQVLYPREVKKRPLALAEDEKPPTKNPIEKLRGQQSAASKQRVLKARRMRQIEETKLELKQREVKLKEDHAEVELALKQVQLQAAQRDALVQVVLARKQLLDSGISVDEVDRLLPPPA</sequence>
<gene>
    <name evidence="2" type="ORF">PR001_g27661</name>
</gene>